<reference evidence="1" key="1">
    <citation type="journal article" date="2021" name="Environ. Microbiol.">
        <title>Gene family expansions and transcriptome signatures uncover fungal adaptations to wood decay.</title>
        <authorList>
            <person name="Hage H."/>
            <person name="Miyauchi S."/>
            <person name="Viragh M."/>
            <person name="Drula E."/>
            <person name="Min B."/>
            <person name="Chaduli D."/>
            <person name="Navarro D."/>
            <person name="Favel A."/>
            <person name="Norest M."/>
            <person name="Lesage-Meessen L."/>
            <person name="Balint B."/>
            <person name="Merenyi Z."/>
            <person name="de Eugenio L."/>
            <person name="Morin E."/>
            <person name="Martinez A.T."/>
            <person name="Baldrian P."/>
            <person name="Stursova M."/>
            <person name="Martinez M.J."/>
            <person name="Novotny C."/>
            <person name="Magnuson J.K."/>
            <person name="Spatafora J.W."/>
            <person name="Maurice S."/>
            <person name="Pangilinan J."/>
            <person name="Andreopoulos W."/>
            <person name="LaButti K."/>
            <person name="Hundley H."/>
            <person name="Na H."/>
            <person name="Kuo A."/>
            <person name="Barry K."/>
            <person name="Lipzen A."/>
            <person name="Henrissat B."/>
            <person name="Riley R."/>
            <person name="Ahrendt S."/>
            <person name="Nagy L.G."/>
            <person name="Grigoriev I.V."/>
            <person name="Martin F."/>
            <person name="Rosso M.N."/>
        </authorList>
    </citation>
    <scope>NUCLEOTIDE SEQUENCE</scope>
    <source>
        <strain evidence="1">CBS 384.51</strain>
    </source>
</reference>
<organism evidence="1 2">
    <name type="scientific">Irpex rosettiformis</name>
    <dbReference type="NCBI Taxonomy" id="378272"/>
    <lineage>
        <taxon>Eukaryota</taxon>
        <taxon>Fungi</taxon>
        <taxon>Dikarya</taxon>
        <taxon>Basidiomycota</taxon>
        <taxon>Agaricomycotina</taxon>
        <taxon>Agaricomycetes</taxon>
        <taxon>Polyporales</taxon>
        <taxon>Irpicaceae</taxon>
        <taxon>Irpex</taxon>
    </lineage>
</organism>
<sequence>HNTASITSWWPTTELWASSGYPKGYWSHAAEIWFQRRLQRIKNGEAVPLTSNEWR</sequence>
<protein>
    <submittedName>
        <fullName evidence="1">Uncharacterized protein</fullName>
    </submittedName>
</protein>
<evidence type="ECO:0000313" key="2">
    <source>
        <dbReference type="Proteomes" id="UP001055072"/>
    </source>
</evidence>
<dbReference type="Proteomes" id="UP001055072">
    <property type="component" value="Unassembled WGS sequence"/>
</dbReference>
<proteinExistence type="predicted"/>
<gene>
    <name evidence="1" type="ORF">BDY19DRAFT_858991</name>
</gene>
<feature type="non-terminal residue" evidence="1">
    <location>
        <position position="55"/>
    </location>
</feature>
<evidence type="ECO:0000313" key="1">
    <source>
        <dbReference type="EMBL" id="KAI0085724.1"/>
    </source>
</evidence>
<dbReference type="EMBL" id="MU274929">
    <property type="protein sequence ID" value="KAI0085724.1"/>
    <property type="molecule type" value="Genomic_DNA"/>
</dbReference>
<name>A0ACB8TV19_9APHY</name>
<comment type="caution">
    <text evidence="1">The sequence shown here is derived from an EMBL/GenBank/DDBJ whole genome shotgun (WGS) entry which is preliminary data.</text>
</comment>
<accession>A0ACB8TV19</accession>
<keyword evidence="2" id="KW-1185">Reference proteome</keyword>
<feature type="non-terminal residue" evidence="1">
    <location>
        <position position="1"/>
    </location>
</feature>